<dbReference type="AlphaFoldDB" id="A0AAD8TIW6"/>
<dbReference type="Proteomes" id="UP001231189">
    <property type="component" value="Unassembled WGS sequence"/>
</dbReference>
<evidence type="ECO:0000313" key="3">
    <source>
        <dbReference type="Proteomes" id="UP001231189"/>
    </source>
</evidence>
<feature type="region of interest" description="Disordered" evidence="1">
    <location>
        <begin position="102"/>
        <end position="171"/>
    </location>
</feature>
<sequence length="281" mass="30427">MAPKREFSPSANDHEAGSSRPVTPAPFAMGPPATPRRGRIYVTIAIGFRCRPSRAPAAPATPRSGGAALSAADLQQDPAYGDASPNWDLWFEVEHDARRRTCFTSATARPRAQPRTPARRAGRRPGGLYINEPAPQPQPQPQPQEEEDDPELQAALAASREQGDLDELAKWPHLAETLRTSALEEAARKAQEDAQAEAWAFLELAHRQEEATAEEQLRGESARRARLRRPASPPNPDSAGKGRSGRPAGVPGALRRSSRNSASPPGGVVVIDADDDEYYWG</sequence>
<feature type="region of interest" description="Disordered" evidence="1">
    <location>
        <begin position="1"/>
        <end position="36"/>
    </location>
</feature>
<reference evidence="2" key="1">
    <citation type="submission" date="2023-07" db="EMBL/GenBank/DDBJ databases">
        <title>A chromosome-level genome assembly of Lolium multiflorum.</title>
        <authorList>
            <person name="Chen Y."/>
            <person name="Copetti D."/>
            <person name="Kolliker R."/>
            <person name="Studer B."/>
        </authorList>
    </citation>
    <scope>NUCLEOTIDE SEQUENCE</scope>
    <source>
        <strain evidence="2">02402/16</strain>
        <tissue evidence="2">Leaf</tissue>
    </source>
</reference>
<evidence type="ECO:0000256" key="1">
    <source>
        <dbReference type="SAM" id="MobiDB-lite"/>
    </source>
</evidence>
<gene>
    <name evidence="2" type="ORF">QYE76_043314</name>
</gene>
<comment type="caution">
    <text evidence="2">The sequence shown here is derived from an EMBL/GenBank/DDBJ whole genome shotgun (WGS) entry which is preliminary data.</text>
</comment>
<feature type="region of interest" description="Disordered" evidence="1">
    <location>
        <begin position="51"/>
        <end position="84"/>
    </location>
</feature>
<proteinExistence type="predicted"/>
<accession>A0AAD8TIW6</accession>
<keyword evidence="3" id="KW-1185">Reference proteome</keyword>
<evidence type="ECO:0000313" key="2">
    <source>
        <dbReference type="EMBL" id="KAK1682466.1"/>
    </source>
</evidence>
<feature type="compositionally biased region" description="Basic and acidic residues" evidence="1">
    <location>
        <begin position="1"/>
        <end position="17"/>
    </location>
</feature>
<feature type="region of interest" description="Disordered" evidence="1">
    <location>
        <begin position="209"/>
        <end position="281"/>
    </location>
</feature>
<name>A0AAD8TIW6_LOLMU</name>
<feature type="compositionally biased region" description="Basic and acidic residues" evidence="1">
    <location>
        <begin position="161"/>
        <end position="170"/>
    </location>
</feature>
<feature type="compositionally biased region" description="Low complexity" evidence="1">
    <location>
        <begin position="106"/>
        <end position="116"/>
    </location>
</feature>
<feature type="compositionally biased region" description="Acidic residues" evidence="1">
    <location>
        <begin position="272"/>
        <end position="281"/>
    </location>
</feature>
<dbReference type="EMBL" id="JAUUTY010000002">
    <property type="protein sequence ID" value="KAK1682466.1"/>
    <property type="molecule type" value="Genomic_DNA"/>
</dbReference>
<feature type="compositionally biased region" description="Low complexity" evidence="1">
    <location>
        <begin position="51"/>
        <end position="68"/>
    </location>
</feature>
<feature type="compositionally biased region" description="Basic and acidic residues" evidence="1">
    <location>
        <begin position="209"/>
        <end position="223"/>
    </location>
</feature>
<organism evidence="2 3">
    <name type="scientific">Lolium multiflorum</name>
    <name type="common">Italian ryegrass</name>
    <name type="synonym">Lolium perenne subsp. multiflorum</name>
    <dbReference type="NCBI Taxonomy" id="4521"/>
    <lineage>
        <taxon>Eukaryota</taxon>
        <taxon>Viridiplantae</taxon>
        <taxon>Streptophyta</taxon>
        <taxon>Embryophyta</taxon>
        <taxon>Tracheophyta</taxon>
        <taxon>Spermatophyta</taxon>
        <taxon>Magnoliopsida</taxon>
        <taxon>Liliopsida</taxon>
        <taxon>Poales</taxon>
        <taxon>Poaceae</taxon>
        <taxon>BOP clade</taxon>
        <taxon>Pooideae</taxon>
        <taxon>Poodae</taxon>
        <taxon>Poeae</taxon>
        <taxon>Poeae Chloroplast Group 2 (Poeae type)</taxon>
        <taxon>Loliodinae</taxon>
        <taxon>Loliinae</taxon>
        <taxon>Lolium</taxon>
    </lineage>
</organism>
<protein>
    <submittedName>
        <fullName evidence="2">Uncharacterized protein</fullName>
    </submittedName>
</protein>